<evidence type="ECO:0000256" key="1">
    <source>
        <dbReference type="SAM" id="MobiDB-lite"/>
    </source>
</evidence>
<feature type="compositionally biased region" description="Basic and acidic residues" evidence="1">
    <location>
        <begin position="1"/>
        <end position="33"/>
    </location>
</feature>
<dbReference type="EMBL" id="JAHRHJ020000008">
    <property type="protein sequence ID" value="KAH9306009.1"/>
    <property type="molecule type" value="Genomic_DNA"/>
</dbReference>
<evidence type="ECO:0000313" key="2">
    <source>
        <dbReference type="EMBL" id="KAH9306009.1"/>
    </source>
</evidence>
<feature type="region of interest" description="Disordered" evidence="1">
    <location>
        <begin position="1"/>
        <end position="63"/>
    </location>
</feature>
<name>A0AA38FKV8_TAXCH</name>
<evidence type="ECO:0000313" key="3">
    <source>
        <dbReference type="Proteomes" id="UP000824469"/>
    </source>
</evidence>
<dbReference type="AlphaFoldDB" id="A0AA38FKV8"/>
<comment type="caution">
    <text evidence="2">The sequence shown here is derived from an EMBL/GenBank/DDBJ whole genome shotgun (WGS) entry which is preliminary data.</text>
</comment>
<reference evidence="2 3" key="1">
    <citation type="journal article" date="2021" name="Nat. Plants">
        <title>The Taxus genome provides insights into paclitaxel biosynthesis.</title>
        <authorList>
            <person name="Xiong X."/>
            <person name="Gou J."/>
            <person name="Liao Q."/>
            <person name="Li Y."/>
            <person name="Zhou Q."/>
            <person name="Bi G."/>
            <person name="Li C."/>
            <person name="Du R."/>
            <person name="Wang X."/>
            <person name="Sun T."/>
            <person name="Guo L."/>
            <person name="Liang H."/>
            <person name="Lu P."/>
            <person name="Wu Y."/>
            <person name="Zhang Z."/>
            <person name="Ro D.K."/>
            <person name="Shang Y."/>
            <person name="Huang S."/>
            <person name="Yan J."/>
        </authorList>
    </citation>
    <scope>NUCLEOTIDE SEQUENCE [LARGE SCALE GENOMIC DNA]</scope>
    <source>
        <strain evidence="2">Ta-2019</strain>
    </source>
</reference>
<keyword evidence="3" id="KW-1185">Reference proteome</keyword>
<proteinExistence type="predicted"/>
<organism evidence="2 3">
    <name type="scientific">Taxus chinensis</name>
    <name type="common">Chinese yew</name>
    <name type="synonym">Taxus wallichiana var. chinensis</name>
    <dbReference type="NCBI Taxonomy" id="29808"/>
    <lineage>
        <taxon>Eukaryota</taxon>
        <taxon>Viridiplantae</taxon>
        <taxon>Streptophyta</taxon>
        <taxon>Embryophyta</taxon>
        <taxon>Tracheophyta</taxon>
        <taxon>Spermatophyta</taxon>
        <taxon>Pinopsida</taxon>
        <taxon>Pinidae</taxon>
        <taxon>Conifers II</taxon>
        <taxon>Cupressales</taxon>
        <taxon>Taxaceae</taxon>
        <taxon>Taxus</taxon>
    </lineage>
</organism>
<feature type="compositionally biased region" description="Acidic residues" evidence="1">
    <location>
        <begin position="34"/>
        <end position="49"/>
    </location>
</feature>
<accession>A0AA38FKV8</accession>
<feature type="non-terminal residue" evidence="2">
    <location>
        <position position="63"/>
    </location>
</feature>
<protein>
    <submittedName>
        <fullName evidence="2">Uncharacterized protein</fullName>
    </submittedName>
</protein>
<dbReference type="Proteomes" id="UP000824469">
    <property type="component" value="Unassembled WGS sequence"/>
</dbReference>
<gene>
    <name evidence="2" type="ORF">KI387_010413</name>
</gene>
<sequence length="63" mass="7540">MFEEERNHGEKVSNQKDTMDEVKHMQHDNKEEDYLSDLEDYFDGEDPEEITSFSPPSFAFQEH</sequence>